<feature type="domain" description="Hpc2-related" evidence="2">
    <location>
        <begin position="110"/>
        <end position="158"/>
    </location>
</feature>
<dbReference type="GO" id="GO:0005634">
    <property type="term" value="C:nucleus"/>
    <property type="evidence" value="ECO:0007669"/>
    <property type="project" value="TreeGrafter"/>
</dbReference>
<dbReference type="InterPro" id="IPR014840">
    <property type="entry name" value="HRD"/>
</dbReference>
<evidence type="ECO:0000313" key="4">
    <source>
        <dbReference type="Proteomes" id="UP000002358"/>
    </source>
</evidence>
<dbReference type="EnsemblMetazoa" id="XM_001607634">
    <property type="protein sequence ID" value="XP_001607684"/>
    <property type="gene ID" value="LOC100123911"/>
</dbReference>
<keyword evidence="4" id="KW-1185">Reference proteome</keyword>
<dbReference type="PANTHER" id="PTHR21669">
    <property type="entry name" value="CAPZ-INTERACTING PROTEIN AND RELATED PROTEINS"/>
    <property type="match status" value="1"/>
</dbReference>
<dbReference type="Pfam" id="PF08729">
    <property type="entry name" value="HUN"/>
    <property type="match status" value="1"/>
</dbReference>
<evidence type="ECO:0000256" key="1">
    <source>
        <dbReference type="SAM" id="MobiDB-lite"/>
    </source>
</evidence>
<reference evidence="3" key="1">
    <citation type="submission" date="2021-01" db="UniProtKB">
        <authorList>
            <consortium name="EnsemblMetazoa"/>
        </authorList>
    </citation>
    <scope>IDENTIFICATION</scope>
</reference>
<accession>A0A7M7G913</accession>
<dbReference type="OrthoDB" id="68076at2759"/>
<feature type="region of interest" description="Disordered" evidence="1">
    <location>
        <begin position="1"/>
        <end position="35"/>
    </location>
</feature>
<dbReference type="PANTHER" id="PTHR21669:SF28">
    <property type="entry name" value="YEMANUCLEIN"/>
    <property type="match status" value="1"/>
</dbReference>
<dbReference type="KEGG" id="nvi:100123911"/>
<proteinExistence type="predicted"/>
<gene>
    <name evidence="3" type="primary">100123911</name>
</gene>
<feature type="compositionally biased region" description="Basic and acidic residues" evidence="1">
    <location>
        <begin position="23"/>
        <end position="35"/>
    </location>
</feature>
<sequence>MAEIKRIPLQSAPIQDVSKQIAKKSEKPEKKKEKQIAPSFRFVLNLHESNEQRCPEFNYSDLLKKAESRRRKEKKKDEYNASNGLSVFDENADDDKVLDVARYFEEKYGNRKKNDYVDLGAGYDENDSFIDNTDAYDELVPEDITTAFGGFYVNSGALVFKESGKFPNLPKLNHDNGNGNDDDDDDDDEEASTDDDTDENEEIATKPASKRSLSSSDETEESTQPPKSKICKELPPEINLVE</sequence>
<dbReference type="OMA" id="ESNEDKC"/>
<dbReference type="InParanoid" id="A0A7M7G913"/>
<evidence type="ECO:0000259" key="2">
    <source>
        <dbReference type="Pfam" id="PF08729"/>
    </source>
</evidence>
<protein>
    <recommendedName>
        <fullName evidence="2">Hpc2-related domain-containing protein</fullName>
    </recommendedName>
</protein>
<name>A0A7M7G913_NASVI</name>
<evidence type="ECO:0000313" key="3">
    <source>
        <dbReference type="EnsemblMetazoa" id="XP_001607684"/>
    </source>
</evidence>
<feature type="compositionally biased region" description="Acidic residues" evidence="1">
    <location>
        <begin position="180"/>
        <end position="202"/>
    </location>
</feature>
<organism evidence="3 4">
    <name type="scientific">Nasonia vitripennis</name>
    <name type="common">Parasitic wasp</name>
    <dbReference type="NCBI Taxonomy" id="7425"/>
    <lineage>
        <taxon>Eukaryota</taxon>
        <taxon>Metazoa</taxon>
        <taxon>Ecdysozoa</taxon>
        <taxon>Arthropoda</taxon>
        <taxon>Hexapoda</taxon>
        <taxon>Insecta</taxon>
        <taxon>Pterygota</taxon>
        <taxon>Neoptera</taxon>
        <taxon>Endopterygota</taxon>
        <taxon>Hymenoptera</taxon>
        <taxon>Apocrita</taxon>
        <taxon>Proctotrupomorpha</taxon>
        <taxon>Chalcidoidea</taxon>
        <taxon>Pteromalidae</taxon>
        <taxon>Pteromalinae</taxon>
        <taxon>Nasonia</taxon>
    </lineage>
</organism>
<dbReference type="GO" id="GO:0006325">
    <property type="term" value="P:chromatin organization"/>
    <property type="evidence" value="ECO:0007669"/>
    <property type="project" value="TreeGrafter"/>
</dbReference>
<dbReference type="AlphaFoldDB" id="A0A7M7G913"/>
<dbReference type="Proteomes" id="UP000002358">
    <property type="component" value="Chromosome 1"/>
</dbReference>
<feature type="region of interest" description="Disordered" evidence="1">
    <location>
        <begin position="167"/>
        <end position="242"/>
    </location>
</feature>